<organism evidence="2 3">
    <name type="scientific">Buceros rhinoceros silvestris</name>
    <dbReference type="NCBI Taxonomy" id="175836"/>
    <lineage>
        <taxon>Eukaryota</taxon>
        <taxon>Metazoa</taxon>
        <taxon>Chordata</taxon>
        <taxon>Craniata</taxon>
        <taxon>Vertebrata</taxon>
        <taxon>Euteleostomi</taxon>
        <taxon>Archelosauria</taxon>
        <taxon>Archosauria</taxon>
        <taxon>Dinosauria</taxon>
        <taxon>Saurischia</taxon>
        <taxon>Theropoda</taxon>
        <taxon>Coelurosauria</taxon>
        <taxon>Aves</taxon>
        <taxon>Neognathae</taxon>
        <taxon>Neoaves</taxon>
        <taxon>Telluraves</taxon>
        <taxon>Coraciimorphae</taxon>
        <taxon>Bucerotiformes</taxon>
        <taxon>Bucerotidae</taxon>
        <taxon>Buceros</taxon>
    </lineage>
</organism>
<gene>
    <name evidence="2" type="ORF">N320_01717</name>
</gene>
<feature type="region of interest" description="Disordered" evidence="1">
    <location>
        <begin position="117"/>
        <end position="136"/>
    </location>
</feature>
<name>A0A091I0W0_BUCRH</name>
<evidence type="ECO:0000313" key="2">
    <source>
        <dbReference type="EMBL" id="KFO93073.1"/>
    </source>
</evidence>
<feature type="compositionally biased region" description="Basic and acidic residues" evidence="1">
    <location>
        <begin position="1"/>
        <end position="15"/>
    </location>
</feature>
<reference evidence="2 3" key="1">
    <citation type="submission" date="2014-04" db="EMBL/GenBank/DDBJ databases">
        <title>Genome evolution of avian class.</title>
        <authorList>
            <person name="Zhang G."/>
            <person name="Li C."/>
        </authorList>
    </citation>
    <scope>NUCLEOTIDE SEQUENCE [LARGE SCALE GENOMIC DNA]</scope>
    <source>
        <strain evidence="2">BGI_N320</strain>
    </source>
</reference>
<feature type="non-terminal residue" evidence="2">
    <location>
        <position position="1"/>
    </location>
</feature>
<evidence type="ECO:0000313" key="3">
    <source>
        <dbReference type="Proteomes" id="UP000054064"/>
    </source>
</evidence>
<evidence type="ECO:0000256" key="1">
    <source>
        <dbReference type="SAM" id="MobiDB-lite"/>
    </source>
</evidence>
<feature type="region of interest" description="Disordered" evidence="1">
    <location>
        <begin position="1"/>
        <end position="46"/>
    </location>
</feature>
<protein>
    <submittedName>
        <fullName evidence="2">Uncharacterized protein</fullName>
    </submittedName>
</protein>
<dbReference type="Proteomes" id="UP000054064">
    <property type="component" value="Unassembled WGS sequence"/>
</dbReference>
<feature type="non-terminal residue" evidence="2">
    <location>
        <position position="200"/>
    </location>
</feature>
<dbReference type="AlphaFoldDB" id="A0A091I0W0"/>
<sequence length="200" mass="22076">VSFLTDRSERNKPDCRSSGQGPLSSIRAAIKRSSRTSSHSDQQRDRRYDAVIYIAISEPLRPSSWFPGASPVTPHGLGFPSTSSHAQWRRNEHIPAELPPSYEQVIKEINQVQVNTTNNNNAAAPRQTTTSATQTDFPEELITRLPGSNVKTSVPTLWESAGYPGQSPLKPPRPSASLLNRSSLENENPVTDFEISEGQR</sequence>
<keyword evidence="3" id="KW-1185">Reference proteome</keyword>
<feature type="region of interest" description="Disordered" evidence="1">
    <location>
        <begin position="148"/>
        <end position="200"/>
    </location>
</feature>
<dbReference type="EMBL" id="KL531901">
    <property type="protein sequence ID" value="KFO93073.1"/>
    <property type="molecule type" value="Genomic_DNA"/>
</dbReference>
<feature type="compositionally biased region" description="Polar residues" evidence="1">
    <location>
        <begin position="177"/>
        <end position="189"/>
    </location>
</feature>
<feature type="compositionally biased region" description="Polar residues" evidence="1">
    <location>
        <begin position="126"/>
        <end position="136"/>
    </location>
</feature>
<proteinExistence type="predicted"/>
<accession>A0A091I0W0</accession>